<reference evidence="1 2" key="1">
    <citation type="journal article" date="2021" name="Front. Microbiol.">
        <title>Aerobic Denitrification and Heterotrophic Sulfur Oxidation in the Genus Halomonas Revealed by Six Novel Species Characterizations and Genome-Based Analysis.</title>
        <authorList>
            <person name="Wang L."/>
            <person name="Shao Z."/>
        </authorList>
    </citation>
    <scope>NUCLEOTIDE SEQUENCE [LARGE SCALE GENOMIC DNA]</scope>
    <source>
        <strain evidence="1 2">MCCC 1A11081</strain>
    </source>
</reference>
<dbReference type="Pfam" id="PF11985">
    <property type="entry name" value="Phage_Mu_Gp27"/>
    <property type="match status" value="1"/>
</dbReference>
<dbReference type="EMBL" id="JABFTX010000003">
    <property type="protein sequence ID" value="MCE8004235.1"/>
    <property type="molecule type" value="Genomic_DNA"/>
</dbReference>
<organism evidence="1 2">
    <name type="scientific">Billgrantia ethanolica</name>
    <dbReference type="NCBI Taxonomy" id="2733486"/>
    <lineage>
        <taxon>Bacteria</taxon>
        <taxon>Pseudomonadati</taxon>
        <taxon>Pseudomonadota</taxon>
        <taxon>Gammaproteobacteria</taxon>
        <taxon>Oceanospirillales</taxon>
        <taxon>Halomonadaceae</taxon>
        <taxon>Billgrantia</taxon>
    </lineage>
</organism>
<dbReference type="InterPro" id="IPR021874">
    <property type="entry name" value="Phage_Mu_Gp27"/>
</dbReference>
<gene>
    <name evidence="1" type="ORF">HOP53_15455</name>
</gene>
<evidence type="ECO:0000313" key="2">
    <source>
        <dbReference type="Proteomes" id="UP001320168"/>
    </source>
</evidence>
<protein>
    <submittedName>
        <fullName evidence="1">DUF3486 family protein</fullName>
    </submittedName>
</protein>
<accession>A0ABS9A646</accession>
<keyword evidence="2" id="KW-1185">Reference proteome</keyword>
<dbReference type="Proteomes" id="UP001320168">
    <property type="component" value="Unassembled WGS sequence"/>
</dbReference>
<evidence type="ECO:0000313" key="1">
    <source>
        <dbReference type="EMBL" id="MCE8004235.1"/>
    </source>
</evidence>
<name>A0ABS9A646_9GAMM</name>
<comment type="caution">
    <text evidence="1">The sequence shown here is derived from an EMBL/GenBank/DDBJ whole genome shotgun (WGS) entry which is preliminary data.</text>
</comment>
<sequence length="183" mass="20600">MAKRSKVFDLPPEVREELNERLVSTGFQGYESLAKWLDSRGYKLSRSSVQRYGQDLQEEFELAMGDVRKTTEMAKAFTESDDDAKGSLVDATARIVQEQLLRITIALRKAEHEPEKAAKYMASVTHALADIGRMSLGQKKWALEVRKEVAREAADKATEVARRGGLSKDMVNDLRRELLGIAK</sequence>
<dbReference type="RefSeq" id="WP_234270866.1">
    <property type="nucleotide sequence ID" value="NZ_JABFTX010000003.1"/>
</dbReference>
<proteinExistence type="predicted"/>